<sequence length="547" mass="64859">MNQYCLPQPFTAYSSPMMNFPTNNHQLGQIYIQNYGVPNLFFGCPNAFSQQIMYPNQFIPSQSVQQNYQYANFISEDTSLANLEKILLDTIPDLDGTEGNFGIKKAKSYFILAIKTKLYNYKLIKNFILCQLIPSEYKVEEPINLTKKTTNSKLEHLEKNCKENEKLLPQPNNQNVRPKLPNRISIPFEKVSYPDEILEFFESPKETKSSKVEKEFKLVKESKISSPTNFKTKKTIKPEINEKNLLLDHEKETDFEFPIYLFEEMKEFKLVEDLKNSVPTNLPKKTIKETNLVEKFEKETDFDLPKELFEAKEENKFEEKSCYVSEEDQVEAETIEEIVFENMVQIAQEDEPVEKDFEELRQEKASELGRMKIDLNFCNLENSLEIGNKNFENFEKVLDPSIEENFKEKRKEKANELSRMKFYYEYTDQNVLEIKGKDFKNFEKESILLKENIGKENFNESEDLIAYSDFEFIKILKFSKLRKSFRVKAKKNWKKTTKSENFKRIFKLNVRKQFKEYSFSKKYPILKRINTKMKLLKILFCIRSMLK</sequence>
<comment type="caution">
    <text evidence="1">The sequence shown here is derived from an EMBL/GenBank/DDBJ whole genome shotgun (WGS) entry which is preliminary data.</text>
</comment>
<organism evidence="1 2">
    <name type="scientific">Meloidogyne enterolobii</name>
    <name type="common">Root-knot nematode worm</name>
    <name type="synonym">Meloidogyne mayaguensis</name>
    <dbReference type="NCBI Taxonomy" id="390850"/>
    <lineage>
        <taxon>Eukaryota</taxon>
        <taxon>Metazoa</taxon>
        <taxon>Ecdysozoa</taxon>
        <taxon>Nematoda</taxon>
        <taxon>Chromadorea</taxon>
        <taxon>Rhabditida</taxon>
        <taxon>Tylenchina</taxon>
        <taxon>Tylenchomorpha</taxon>
        <taxon>Tylenchoidea</taxon>
        <taxon>Meloidogynidae</taxon>
        <taxon>Meloidogyninae</taxon>
        <taxon>Meloidogyne</taxon>
    </lineage>
</organism>
<protein>
    <submittedName>
        <fullName evidence="1">Uncharacterized protein</fullName>
    </submittedName>
</protein>
<dbReference type="EMBL" id="CAJEWN010000151">
    <property type="protein sequence ID" value="CAD2169288.1"/>
    <property type="molecule type" value="Genomic_DNA"/>
</dbReference>
<evidence type="ECO:0000313" key="2">
    <source>
        <dbReference type="Proteomes" id="UP000580250"/>
    </source>
</evidence>
<evidence type="ECO:0000313" key="1">
    <source>
        <dbReference type="EMBL" id="CAD2169288.1"/>
    </source>
</evidence>
<gene>
    <name evidence="1" type="ORF">MENT_LOCUS20620</name>
</gene>
<reference evidence="1 2" key="1">
    <citation type="submission" date="2020-08" db="EMBL/GenBank/DDBJ databases">
        <authorList>
            <person name="Koutsovoulos G."/>
            <person name="Danchin GJ E."/>
        </authorList>
    </citation>
    <scope>NUCLEOTIDE SEQUENCE [LARGE SCALE GENOMIC DNA]</scope>
</reference>
<dbReference type="AlphaFoldDB" id="A0A6V7V2W4"/>
<proteinExistence type="predicted"/>
<name>A0A6V7V2W4_MELEN</name>
<accession>A0A6V7V2W4</accession>
<dbReference type="Proteomes" id="UP000580250">
    <property type="component" value="Unassembled WGS sequence"/>
</dbReference>